<evidence type="ECO:0000259" key="1">
    <source>
        <dbReference type="Pfam" id="PF16242"/>
    </source>
</evidence>
<dbReference type="Pfam" id="PF16242">
    <property type="entry name" value="Pyrid_ox_like"/>
    <property type="match status" value="1"/>
</dbReference>
<dbReference type="SUPFAM" id="SSF50475">
    <property type="entry name" value="FMN-binding split barrel"/>
    <property type="match status" value="1"/>
</dbReference>
<dbReference type="PANTHER" id="PTHR34818:SF1">
    <property type="entry name" value="PROTEIN BLI-3"/>
    <property type="match status" value="1"/>
</dbReference>
<dbReference type="Proteomes" id="UP000007753">
    <property type="component" value="Chromosome 2"/>
</dbReference>
<dbReference type="STRING" id="452662.SJA_C2-00860"/>
<dbReference type="eggNOG" id="COG3871">
    <property type="taxonomic scope" value="Bacteria"/>
</dbReference>
<dbReference type="EMBL" id="AP010804">
    <property type="protein sequence ID" value="BAI98449.1"/>
    <property type="molecule type" value="Genomic_DNA"/>
</dbReference>
<dbReference type="Gene3D" id="2.30.110.10">
    <property type="entry name" value="Electron Transport, Fmn-binding Protein, Chain A"/>
    <property type="match status" value="1"/>
</dbReference>
<dbReference type="InterPro" id="IPR038725">
    <property type="entry name" value="YdaG_split_barrel_FMN-bd"/>
</dbReference>
<dbReference type="AlphaFoldDB" id="D4Z7I0"/>
<dbReference type="InterPro" id="IPR052917">
    <property type="entry name" value="Stress-Dev_Protein"/>
</dbReference>
<sequence length="193" mass="21161">MDNAWTADRLHPVGNGGPFAPAVRIAGSINQETIMTDARKLKEHLWDRMADSPFMMLGLTGSGQHSEPLTVQLDEDQVDRLWFFIGKDNRLAGGGAAMGQFVSKGHDFFACFAGQARIDNDPAMIDKLWSTTVEAWFPGGKSDPNLALLRFVIDEAELWEADVSLTGKLKMLFGGKIRPGEEGSHARVETTAK</sequence>
<feature type="domain" description="General stress protein FMN-binding split barrel" evidence="1">
    <location>
        <begin position="42"/>
        <end position="164"/>
    </location>
</feature>
<protein>
    <submittedName>
        <fullName evidence="2">General stress protein</fullName>
    </submittedName>
</protein>
<evidence type="ECO:0000313" key="2">
    <source>
        <dbReference type="EMBL" id="BAI98449.1"/>
    </source>
</evidence>
<keyword evidence="3" id="KW-1185">Reference proteome</keyword>
<accession>D4Z7I0</accession>
<dbReference type="PANTHER" id="PTHR34818">
    <property type="entry name" value="PROTEIN BLI-3"/>
    <property type="match status" value="1"/>
</dbReference>
<evidence type="ECO:0000313" key="3">
    <source>
        <dbReference type="Proteomes" id="UP000007753"/>
    </source>
</evidence>
<dbReference type="InterPro" id="IPR012349">
    <property type="entry name" value="Split_barrel_FMN-bd"/>
</dbReference>
<proteinExistence type="predicted"/>
<organism evidence="2 3">
    <name type="scientific">Sphingobium indicum (strain DSM 16413 / CCM 7287 / MTCC 6362 / UT26 / NBRC 101211 / UT26S)</name>
    <name type="common">Sphingobium japonicum</name>
    <dbReference type="NCBI Taxonomy" id="452662"/>
    <lineage>
        <taxon>Bacteria</taxon>
        <taxon>Pseudomonadati</taxon>
        <taxon>Pseudomonadota</taxon>
        <taxon>Alphaproteobacteria</taxon>
        <taxon>Sphingomonadales</taxon>
        <taxon>Sphingomonadaceae</taxon>
        <taxon>Sphingobium</taxon>
    </lineage>
</organism>
<gene>
    <name evidence="2" type="ordered locus">SJA_C2-00860</name>
</gene>
<dbReference type="KEGG" id="sjp:SJA_C2-00860"/>
<reference evidence="2 3" key="1">
    <citation type="journal article" date="2010" name="J. Bacteriol.">
        <title>Complete genome sequence of the representative gamma-hexachlorocyclohexane-degrading bacterium Sphingobium japonicum UT26.</title>
        <authorList>
            <person name="Nagata Y."/>
            <person name="Ohtsubo Y."/>
            <person name="Endo R."/>
            <person name="Ichikawa N."/>
            <person name="Ankai A."/>
            <person name="Oguchi A."/>
            <person name="Fukui S."/>
            <person name="Fujita N."/>
            <person name="Tsuda M."/>
        </authorList>
    </citation>
    <scope>NUCLEOTIDE SEQUENCE [LARGE SCALE GENOMIC DNA]</scope>
    <source>
        <strain evidence="3">DSM 16413 / CCM 7287 / MTCC 6362 / UT26 / NBRC 101211 / UT26S</strain>
    </source>
</reference>
<name>D4Z7I0_SPHIU</name>
<dbReference type="HOGENOM" id="CLU_091428_2_0_5"/>